<organism evidence="1 2">
    <name type="scientific">Pedobacter gandavensis</name>
    <dbReference type="NCBI Taxonomy" id="2679963"/>
    <lineage>
        <taxon>Bacteria</taxon>
        <taxon>Pseudomonadati</taxon>
        <taxon>Bacteroidota</taxon>
        <taxon>Sphingobacteriia</taxon>
        <taxon>Sphingobacteriales</taxon>
        <taxon>Sphingobacteriaceae</taxon>
        <taxon>Pedobacter</taxon>
    </lineage>
</organism>
<accession>A0ABR6F1M4</accession>
<evidence type="ECO:0008006" key="3">
    <source>
        <dbReference type="Google" id="ProtNLM"/>
    </source>
</evidence>
<dbReference type="Proteomes" id="UP000636110">
    <property type="component" value="Unassembled WGS sequence"/>
</dbReference>
<name>A0ABR6F1M4_9SPHI</name>
<gene>
    <name evidence="1" type="ORF">GM920_21240</name>
</gene>
<proteinExistence type="predicted"/>
<comment type="caution">
    <text evidence="1">The sequence shown here is derived from an EMBL/GenBank/DDBJ whole genome shotgun (WGS) entry which is preliminary data.</text>
</comment>
<reference evidence="1 2" key="1">
    <citation type="submission" date="2019-11" db="EMBL/GenBank/DDBJ databases">
        <title>Description of Pedobacter sp. LMG 31462T.</title>
        <authorList>
            <person name="Carlier A."/>
            <person name="Qi S."/>
            <person name="Vandamme P."/>
        </authorList>
    </citation>
    <scope>NUCLEOTIDE SEQUENCE [LARGE SCALE GENOMIC DNA]</scope>
    <source>
        <strain evidence="1 2">LMG 31462</strain>
    </source>
</reference>
<evidence type="ECO:0000313" key="2">
    <source>
        <dbReference type="Proteomes" id="UP000636110"/>
    </source>
</evidence>
<protein>
    <recommendedName>
        <fullName evidence="3">DUF4365 domain-containing protein</fullName>
    </recommendedName>
</protein>
<dbReference type="EMBL" id="WNXC01000010">
    <property type="protein sequence ID" value="MBB2151440.1"/>
    <property type="molecule type" value="Genomic_DNA"/>
</dbReference>
<dbReference type="RefSeq" id="WP_182961293.1">
    <property type="nucleotide sequence ID" value="NZ_WNXC01000010.1"/>
</dbReference>
<evidence type="ECO:0000313" key="1">
    <source>
        <dbReference type="EMBL" id="MBB2151440.1"/>
    </source>
</evidence>
<sequence>MSYNSNEERYKRDGWVYQMINWVAINQEHIGRKFFVQLPHDAPAQHGIDGIAVLLKDDNNLEQVIISEDKYTENARETVRLQVWPDFAKFEEGTHNIQLVSRITYMLHHLDPSQLLTSINADIYRPEIRKYRVAITPKNNTNNQVWRPKLFKDYDKMVKGTDVVRRNSLTFYQSDIRQWMDNFCPKVATYLKTLKS</sequence>
<keyword evidence="2" id="KW-1185">Reference proteome</keyword>